<proteinExistence type="predicted"/>
<protein>
    <submittedName>
        <fullName evidence="1">DUF4249 domain-containing protein</fullName>
    </submittedName>
</protein>
<evidence type="ECO:0000313" key="1">
    <source>
        <dbReference type="EMBL" id="MFC0264285.1"/>
    </source>
</evidence>
<gene>
    <name evidence="1" type="ORF">ACFFIP_16475</name>
</gene>
<accession>A0ABV6FYD6</accession>
<comment type="caution">
    <text evidence="1">The sequence shown here is derived from an EMBL/GenBank/DDBJ whole genome shotgun (WGS) entry which is preliminary data.</text>
</comment>
<dbReference type="Proteomes" id="UP001589797">
    <property type="component" value="Unassembled WGS sequence"/>
</dbReference>
<name>A0ABV6FYD6_9BACT</name>
<dbReference type="RefSeq" id="WP_382388809.1">
    <property type="nucleotide sequence ID" value="NZ_JBHLWI010000048.1"/>
</dbReference>
<evidence type="ECO:0000313" key="2">
    <source>
        <dbReference type="Proteomes" id="UP001589797"/>
    </source>
</evidence>
<dbReference type="EMBL" id="JBHLWI010000048">
    <property type="protein sequence ID" value="MFC0264285.1"/>
    <property type="molecule type" value="Genomic_DNA"/>
</dbReference>
<keyword evidence="2" id="KW-1185">Reference proteome</keyword>
<sequence>MKNKIFHIILILIIGILQSCRDPFEPDLSPQSVDFLVVEGYIEVSGESQITLGRTSPINSIASPIQEEGARVFLSDNLNLWDFEEKGNGRYTLNGNFDPTKEYTLSIWLKNGKQYTSAPMTPIISPEIEELAFVQDNDGVEIYISTKGEQEKQYFMWSYEEHWIFNAGIRSFLIYEEGSIRTRNEDERVDRCWKDNLNPKIVLQDAARFEDNRILQRELIRIPPRSEKLTNRYSVLVKQRAIDQDAFNFWEILRKNSDDIGGIFSPLPSLITGNIQNPEDPSEKVIGFISMGKSANKRLYINASEVFPWPVFIPEYEFCQILQDTIPPTASAIRDAFNNGIVVPVRDVWDGMFLIGYRGADYRCVDCTLRGTNVRPEFWED</sequence>
<reference evidence="1 2" key="1">
    <citation type="submission" date="2024-09" db="EMBL/GenBank/DDBJ databases">
        <authorList>
            <person name="Sun Q."/>
            <person name="Mori K."/>
        </authorList>
    </citation>
    <scope>NUCLEOTIDE SEQUENCE [LARGE SCALE GENOMIC DNA]</scope>
    <source>
        <strain evidence="1 2">CCM 7650</strain>
    </source>
</reference>
<dbReference type="InterPro" id="IPR025345">
    <property type="entry name" value="DUF4249"/>
</dbReference>
<dbReference type="PROSITE" id="PS51257">
    <property type="entry name" value="PROKAR_LIPOPROTEIN"/>
    <property type="match status" value="1"/>
</dbReference>
<dbReference type="Pfam" id="PF14054">
    <property type="entry name" value="DUF4249"/>
    <property type="match status" value="1"/>
</dbReference>
<organism evidence="1 2">
    <name type="scientific">Fontibacter flavus</name>
    <dbReference type="NCBI Taxonomy" id="654838"/>
    <lineage>
        <taxon>Bacteria</taxon>
        <taxon>Pseudomonadati</taxon>
        <taxon>Bacteroidota</taxon>
        <taxon>Cytophagia</taxon>
        <taxon>Cytophagales</taxon>
        <taxon>Cyclobacteriaceae</taxon>
        <taxon>Fontibacter</taxon>
    </lineage>
</organism>